<accession>A0ABR3S1G2</accession>
<evidence type="ECO:0000313" key="2">
    <source>
        <dbReference type="EMBL" id="KAL1610462.1"/>
    </source>
</evidence>
<dbReference type="EMBL" id="JAKJXO020000002">
    <property type="protein sequence ID" value="KAL1610462.1"/>
    <property type="molecule type" value="Genomic_DNA"/>
</dbReference>
<reference evidence="2 3" key="1">
    <citation type="submission" date="2024-02" db="EMBL/GenBank/DDBJ databases">
        <title>De novo assembly and annotation of 12 fungi associated with fruit tree decline syndrome in Ontario, Canada.</title>
        <authorList>
            <person name="Sulman M."/>
            <person name="Ellouze W."/>
            <person name="Ilyukhin E."/>
        </authorList>
    </citation>
    <scope>NUCLEOTIDE SEQUENCE [LARGE SCALE GENOMIC DNA]</scope>
    <source>
        <strain evidence="2 3">M42-189</strain>
    </source>
</reference>
<feature type="region of interest" description="Disordered" evidence="1">
    <location>
        <begin position="386"/>
        <end position="412"/>
    </location>
</feature>
<evidence type="ECO:0000313" key="3">
    <source>
        <dbReference type="Proteomes" id="UP001521785"/>
    </source>
</evidence>
<evidence type="ECO:0008006" key="4">
    <source>
        <dbReference type="Google" id="ProtNLM"/>
    </source>
</evidence>
<proteinExistence type="predicted"/>
<feature type="compositionally biased region" description="Polar residues" evidence="1">
    <location>
        <begin position="386"/>
        <end position="410"/>
    </location>
</feature>
<feature type="compositionally biased region" description="Polar residues" evidence="1">
    <location>
        <begin position="357"/>
        <end position="369"/>
    </location>
</feature>
<keyword evidence="3" id="KW-1185">Reference proteome</keyword>
<gene>
    <name evidence="2" type="ORF">SLS60_002130</name>
</gene>
<sequence>MTVSRASFTDYDATSAFVKMYVRSEKIHIALIPYRLTDRRLQGPAVRVIVGSDSPASTLPLYILPQALLCANSRFFKDELAKPNRLYQSSSLNSTDLELSKSDVDREISAESELTDTPNGASTVETSATATISVLKILTINLQDVDPTAFGLFLTFLYHGVYRPSYSDPLTLKPANNSTLLKHTPTYPITSPVYPSSSTSLETIPPPILACTLGTFLSATAFTNHSMAHTYNSTGVHFSLTPATVHYIWTHTCEGQGLRAFMLDVLCQYWSVPTSHISRSPQSAWEDLFTTHPDLRRVFIFGLQGRKVGALKTYLIAVRPLFDPRFFPTHGKQTPSPLQTTAQAFPAPMNGEPKPTPIQQSHKPFTIQPTIPGLAMRNTSITPRSLNQTHASTSTKCASSAGQQLASPKSTEAMHTLARMPFATTTAAKKEIGEEVKGRERKRVKLAPDTAKLEHAEGLVKGVKREEEGTEVIEVD</sequence>
<organism evidence="2 3">
    <name type="scientific">Paraconiothyrium brasiliense</name>
    <dbReference type="NCBI Taxonomy" id="300254"/>
    <lineage>
        <taxon>Eukaryota</taxon>
        <taxon>Fungi</taxon>
        <taxon>Dikarya</taxon>
        <taxon>Ascomycota</taxon>
        <taxon>Pezizomycotina</taxon>
        <taxon>Dothideomycetes</taxon>
        <taxon>Pleosporomycetidae</taxon>
        <taxon>Pleosporales</taxon>
        <taxon>Massarineae</taxon>
        <taxon>Didymosphaeriaceae</taxon>
        <taxon>Paraconiothyrium</taxon>
    </lineage>
</organism>
<name>A0ABR3S1G2_9PLEO</name>
<protein>
    <recommendedName>
        <fullName evidence="4">BTB domain-containing protein</fullName>
    </recommendedName>
</protein>
<dbReference type="Proteomes" id="UP001521785">
    <property type="component" value="Unassembled WGS sequence"/>
</dbReference>
<evidence type="ECO:0000256" key="1">
    <source>
        <dbReference type="SAM" id="MobiDB-lite"/>
    </source>
</evidence>
<feature type="region of interest" description="Disordered" evidence="1">
    <location>
        <begin position="343"/>
        <end position="370"/>
    </location>
</feature>
<comment type="caution">
    <text evidence="2">The sequence shown here is derived from an EMBL/GenBank/DDBJ whole genome shotgun (WGS) entry which is preliminary data.</text>
</comment>